<dbReference type="GO" id="GO:0005524">
    <property type="term" value="F:ATP binding"/>
    <property type="evidence" value="ECO:0007669"/>
    <property type="project" value="UniProtKB-KW"/>
</dbReference>
<dbReference type="OrthoDB" id="9810135at2"/>
<dbReference type="InterPro" id="IPR000212">
    <property type="entry name" value="DNA_helicase_UvrD/REP"/>
</dbReference>
<sequence>MTTSRLDESQSDAAFVEPTTRQLVIAGPGSGKTEVVSNLVDHLVEEEGVDAADGILVISFSNAAVHAADARLRTRGAAPVVVQTMDSLAGEVIRDLSDEDVAGMGFDRRIKRATALLRTEPWDRLDALQHLVVDEIQDVVGVRADFLLAILNGLPDDAGFSLLGDPAQGIYDWQLRAANKPLSETTSLAFLASVRAMPGVQVRELTGQYRARSRDARTVVGLRDAALRGEPGSPLDEFFAGLVPAGDIKSVVEHARRWAGTTVFLTDNNGQALLTAEAIAAAGEPVEVRRSAHQRVLAQWIARVAADHPTTGITRDELEARASAVAPDRDPASLWRALRSVTGGRGQEVSLPALARGLRRPRPLVPDLIEPMGSRFIVSTVHRAKGLEFDNVVRVEFPDKPWLEDNAPDDGEASRRLFVALSRARDVIVRCDGPDDRGLRAPGDGTDHWYLSGRQRWKKLGYQFRVTDLDRSEPPGDDKAATQAYIAQTLRPGDVLRFELDLTRTSLSFPAWNLFHDGHLVARTSREFGEGIARWLGPRDRAKIPWPRITGGRVESIATISGDAQSGNVGRNGLWLSAVCAGMLRFDWSGDR</sequence>
<evidence type="ECO:0000259" key="5">
    <source>
        <dbReference type="Pfam" id="PF00580"/>
    </source>
</evidence>
<keyword evidence="7" id="KW-1185">Reference proteome</keyword>
<dbReference type="KEGG" id="xyl:ET495_09925"/>
<keyword evidence="2" id="KW-0378">Hydrolase</keyword>
<evidence type="ECO:0000256" key="3">
    <source>
        <dbReference type="ARBA" id="ARBA00022806"/>
    </source>
</evidence>
<dbReference type="EMBL" id="CP035495">
    <property type="protein sequence ID" value="QAY63513.1"/>
    <property type="molecule type" value="Genomic_DNA"/>
</dbReference>
<dbReference type="Gene3D" id="3.40.50.300">
    <property type="entry name" value="P-loop containing nucleotide triphosphate hydrolases"/>
    <property type="match status" value="2"/>
</dbReference>
<dbReference type="Pfam" id="PF00580">
    <property type="entry name" value="UvrD-helicase"/>
    <property type="match status" value="1"/>
</dbReference>
<dbReference type="GO" id="GO:0016887">
    <property type="term" value="F:ATP hydrolysis activity"/>
    <property type="evidence" value="ECO:0007669"/>
    <property type="project" value="RHEA"/>
</dbReference>
<name>A0A4P6EP30_9MICO</name>
<dbReference type="Proteomes" id="UP000291758">
    <property type="component" value="Chromosome"/>
</dbReference>
<evidence type="ECO:0000313" key="7">
    <source>
        <dbReference type="Proteomes" id="UP000291758"/>
    </source>
</evidence>
<protein>
    <submittedName>
        <fullName evidence="6">ATP-dependent helicase</fullName>
    </submittedName>
</protein>
<dbReference type="InterPro" id="IPR027417">
    <property type="entry name" value="P-loop_NTPase"/>
</dbReference>
<keyword evidence="4" id="KW-0067">ATP-binding</keyword>
<dbReference type="InterPro" id="IPR014016">
    <property type="entry name" value="UvrD-like_ATP-bd"/>
</dbReference>
<keyword evidence="3 6" id="KW-0347">Helicase</keyword>
<dbReference type="RefSeq" id="WP_129204642.1">
    <property type="nucleotide sequence ID" value="NZ_CP035495.1"/>
</dbReference>
<feature type="domain" description="UvrD-like helicase ATP-binding" evidence="5">
    <location>
        <begin position="8"/>
        <end position="96"/>
    </location>
</feature>
<dbReference type="GO" id="GO:0003677">
    <property type="term" value="F:DNA binding"/>
    <property type="evidence" value="ECO:0007669"/>
    <property type="project" value="InterPro"/>
</dbReference>
<evidence type="ECO:0000256" key="1">
    <source>
        <dbReference type="ARBA" id="ARBA00022741"/>
    </source>
</evidence>
<dbReference type="PANTHER" id="PTHR11070:SF2">
    <property type="entry name" value="ATP-DEPENDENT DNA HELICASE SRS2"/>
    <property type="match status" value="1"/>
</dbReference>
<proteinExistence type="predicted"/>
<dbReference type="PANTHER" id="PTHR11070">
    <property type="entry name" value="UVRD / RECB / PCRA DNA HELICASE FAMILY MEMBER"/>
    <property type="match status" value="1"/>
</dbReference>
<gene>
    <name evidence="6" type="ORF">ET495_09925</name>
</gene>
<dbReference type="GO" id="GO:0043138">
    <property type="term" value="F:3'-5' DNA helicase activity"/>
    <property type="evidence" value="ECO:0007669"/>
    <property type="project" value="UniProtKB-EC"/>
</dbReference>
<evidence type="ECO:0000313" key="6">
    <source>
        <dbReference type="EMBL" id="QAY63513.1"/>
    </source>
</evidence>
<reference evidence="6 7" key="1">
    <citation type="submission" date="2019-01" db="EMBL/GenBank/DDBJ databases">
        <title>Genome sequencing of strain 2JSPR-7.</title>
        <authorList>
            <person name="Heo J."/>
            <person name="Kim S.-J."/>
            <person name="Kim J.-S."/>
            <person name="Hong S.-B."/>
            <person name="Kwon S.-W."/>
        </authorList>
    </citation>
    <scope>NUCLEOTIDE SEQUENCE [LARGE SCALE GENOMIC DNA]</scope>
    <source>
        <strain evidence="6 7">2JSPR-7</strain>
    </source>
</reference>
<accession>A0A4P6EP30</accession>
<dbReference type="GO" id="GO:0000725">
    <property type="term" value="P:recombinational repair"/>
    <property type="evidence" value="ECO:0007669"/>
    <property type="project" value="TreeGrafter"/>
</dbReference>
<organism evidence="6 7">
    <name type="scientific">Xylanimonas allomyrinae</name>
    <dbReference type="NCBI Taxonomy" id="2509459"/>
    <lineage>
        <taxon>Bacteria</taxon>
        <taxon>Bacillati</taxon>
        <taxon>Actinomycetota</taxon>
        <taxon>Actinomycetes</taxon>
        <taxon>Micrococcales</taxon>
        <taxon>Promicromonosporaceae</taxon>
        <taxon>Xylanimonas</taxon>
    </lineage>
</organism>
<evidence type="ECO:0000256" key="2">
    <source>
        <dbReference type="ARBA" id="ARBA00022801"/>
    </source>
</evidence>
<keyword evidence="1" id="KW-0547">Nucleotide-binding</keyword>
<evidence type="ECO:0000256" key="4">
    <source>
        <dbReference type="ARBA" id="ARBA00022840"/>
    </source>
</evidence>
<dbReference type="SUPFAM" id="SSF52540">
    <property type="entry name" value="P-loop containing nucleoside triphosphate hydrolases"/>
    <property type="match status" value="1"/>
</dbReference>
<dbReference type="AlphaFoldDB" id="A0A4P6EP30"/>